<sequence>MADSLWIDALCINQDDRNEKTHQVAMMGRIYQEAEEVLIWLGEPGIIPFAGHEHAVAGASKTGINIADGIECLQLLASGKHFHDLPCFGRCRSQTCPSSRGVVSTSWRNTLQALRAISNAKWFERTWTIQKLVLARKPSVLIGGHLIAWDVLEQAWIEWARHLKSCCGECDFTLAESDIECLHRFSTRMIDLFNAKRRLERGQTLLLPLLNFKSRDATDKRDKIYGLLSLQSGSAIVNIRPNYNLALEDVFVKFAKELVYSQGWLVPLHLDLARDLVLPSWVPDWTHRSTEPADFTFARFTGSSTYRASDGFQGCYSFSSNHTLKVTGIEIDRIVRLSIPYQFKERPAEQLQLVAHWRDFLDLQNLAHNKYVGGGTREQAFFSTMFANRFHDAGKCRPLLSDDIQNWQEHLVKTSERLREEGPRATLKLNPTMNSHIKATPGRRLFVSSKGYIGVCPEDAQENDELFVLYYCHAPIVLRPVGEKSRLRKNRYTALGHAYFHGLMEGEAVQMNLPRRQVLIV</sequence>
<keyword evidence="2" id="KW-1185">Reference proteome</keyword>
<name>A0ACC3NTG5_9PEZI</name>
<reference evidence="1" key="1">
    <citation type="submission" date="2023-07" db="EMBL/GenBank/DDBJ databases">
        <title>Black Yeasts Isolated from many extreme environments.</title>
        <authorList>
            <person name="Coleine C."/>
            <person name="Stajich J.E."/>
            <person name="Selbmann L."/>
        </authorList>
    </citation>
    <scope>NUCLEOTIDE SEQUENCE</scope>
    <source>
        <strain evidence="1">CCFEE 5714</strain>
    </source>
</reference>
<evidence type="ECO:0000313" key="1">
    <source>
        <dbReference type="EMBL" id="KAK3722438.1"/>
    </source>
</evidence>
<accession>A0ACC3NTG5</accession>
<gene>
    <name evidence="1" type="ORF">LTR37_002430</name>
</gene>
<comment type="caution">
    <text evidence="1">The sequence shown here is derived from an EMBL/GenBank/DDBJ whole genome shotgun (WGS) entry which is preliminary data.</text>
</comment>
<proteinExistence type="predicted"/>
<dbReference type="EMBL" id="JAUTXU010000013">
    <property type="protein sequence ID" value="KAK3722438.1"/>
    <property type="molecule type" value="Genomic_DNA"/>
</dbReference>
<organism evidence="1 2">
    <name type="scientific">Vermiconidia calcicola</name>
    <dbReference type="NCBI Taxonomy" id="1690605"/>
    <lineage>
        <taxon>Eukaryota</taxon>
        <taxon>Fungi</taxon>
        <taxon>Dikarya</taxon>
        <taxon>Ascomycota</taxon>
        <taxon>Pezizomycotina</taxon>
        <taxon>Dothideomycetes</taxon>
        <taxon>Dothideomycetidae</taxon>
        <taxon>Mycosphaerellales</taxon>
        <taxon>Extremaceae</taxon>
        <taxon>Vermiconidia</taxon>
    </lineage>
</organism>
<evidence type="ECO:0000313" key="2">
    <source>
        <dbReference type="Proteomes" id="UP001281147"/>
    </source>
</evidence>
<dbReference type="Proteomes" id="UP001281147">
    <property type="component" value="Unassembled WGS sequence"/>
</dbReference>
<protein>
    <submittedName>
        <fullName evidence="1">Uncharacterized protein</fullName>
    </submittedName>
</protein>